<keyword evidence="2" id="KW-1185">Reference proteome</keyword>
<reference evidence="1 2" key="1">
    <citation type="journal article" date="2024" name="Microbiol. Resour. Announc.">
        <title>Genome annotations for the ascomycete fungi Trichoderma harzianum, Trichoderma aggressivum, and Purpureocillium lilacinum.</title>
        <authorList>
            <person name="Beijen E.P.W."/>
            <person name="Ohm R.A."/>
        </authorList>
    </citation>
    <scope>NUCLEOTIDE SEQUENCE [LARGE SCALE GENOMIC DNA]</scope>
    <source>
        <strain evidence="1 2">CBS 150709</strain>
    </source>
</reference>
<protein>
    <submittedName>
        <fullName evidence="1">Uncharacterized protein</fullName>
    </submittedName>
</protein>
<comment type="caution">
    <text evidence="1">The sequence shown here is derived from an EMBL/GenBank/DDBJ whole genome shotgun (WGS) entry which is preliminary data.</text>
</comment>
<accession>A0ABR0BG57</accession>
<proteinExistence type="predicted"/>
<sequence length="149" mass="16397">MLSGDFKSIPPQCQQISGNDQLCLYYLAENYKVQAEKTSGLQHFELEATSSVAAMTVKPARQLHLASLPQAEHCASETPYSAATAHASAPLIPSYELLSTPSMEQLLPISSDLPQLLVRFQQSGHSQSLPTDVPVFAEWETWNFQQSDC</sequence>
<organism evidence="1 2">
    <name type="scientific">Purpureocillium lilacinum</name>
    <name type="common">Paecilomyces lilacinus</name>
    <dbReference type="NCBI Taxonomy" id="33203"/>
    <lineage>
        <taxon>Eukaryota</taxon>
        <taxon>Fungi</taxon>
        <taxon>Dikarya</taxon>
        <taxon>Ascomycota</taxon>
        <taxon>Pezizomycotina</taxon>
        <taxon>Sordariomycetes</taxon>
        <taxon>Hypocreomycetidae</taxon>
        <taxon>Hypocreales</taxon>
        <taxon>Ophiocordycipitaceae</taxon>
        <taxon>Purpureocillium</taxon>
    </lineage>
</organism>
<name>A0ABR0BG57_PURLI</name>
<evidence type="ECO:0000313" key="2">
    <source>
        <dbReference type="Proteomes" id="UP001287286"/>
    </source>
</evidence>
<gene>
    <name evidence="1" type="ORF">Purlil1_12827</name>
</gene>
<evidence type="ECO:0000313" key="1">
    <source>
        <dbReference type="EMBL" id="KAK4074915.1"/>
    </source>
</evidence>
<dbReference type="Proteomes" id="UP001287286">
    <property type="component" value="Unassembled WGS sequence"/>
</dbReference>
<dbReference type="EMBL" id="JAWRVI010000137">
    <property type="protein sequence ID" value="KAK4074915.1"/>
    <property type="molecule type" value="Genomic_DNA"/>
</dbReference>